<name>A0A0F9MIJ7_9ZZZZ</name>
<comment type="caution">
    <text evidence="1">The sequence shown here is derived from an EMBL/GenBank/DDBJ whole genome shotgun (WGS) entry which is preliminary data.</text>
</comment>
<reference evidence="1" key="1">
    <citation type="journal article" date="2015" name="Nature">
        <title>Complex archaea that bridge the gap between prokaryotes and eukaryotes.</title>
        <authorList>
            <person name="Spang A."/>
            <person name="Saw J.H."/>
            <person name="Jorgensen S.L."/>
            <person name="Zaremba-Niedzwiedzka K."/>
            <person name="Martijn J."/>
            <person name="Lind A.E."/>
            <person name="van Eijk R."/>
            <person name="Schleper C."/>
            <person name="Guy L."/>
            <person name="Ettema T.J."/>
        </authorList>
    </citation>
    <scope>NUCLEOTIDE SEQUENCE</scope>
</reference>
<organism evidence="1">
    <name type="scientific">marine sediment metagenome</name>
    <dbReference type="NCBI Taxonomy" id="412755"/>
    <lineage>
        <taxon>unclassified sequences</taxon>
        <taxon>metagenomes</taxon>
        <taxon>ecological metagenomes</taxon>
    </lineage>
</organism>
<evidence type="ECO:0000313" key="1">
    <source>
        <dbReference type="EMBL" id="KKN05669.1"/>
    </source>
</evidence>
<proteinExistence type="predicted"/>
<dbReference type="EMBL" id="LAZR01004776">
    <property type="protein sequence ID" value="KKN05669.1"/>
    <property type="molecule type" value="Genomic_DNA"/>
</dbReference>
<sequence>MKHNLSGVWIFTFGSGQVHEGKYVRIPAPDREIARVRMIKRFGLKFSMQYTEADWVQIARRLGPSAETPLTEKDRVEI</sequence>
<protein>
    <submittedName>
        <fullName evidence="1">Uncharacterized protein</fullName>
    </submittedName>
</protein>
<dbReference type="AlphaFoldDB" id="A0A0F9MIJ7"/>
<gene>
    <name evidence="1" type="ORF">LCGC14_1085020</name>
</gene>
<accession>A0A0F9MIJ7</accession>